<evidence type="ECO:0000313" key="2">
    <source>
        <dbReference type="Proteomes" id="UP001595952"/>
    </source>
</evidence>
<comment type="caution">
    <text evidence="1">The sequence shown here is derived from an EMBL/GenBank/DDBJ whole genome shotgun (WGS) entry which is preliminary data.</text>
</comment>
<protein>
    <submittedName>
        <fullName evidence="1">Uncharacterized protein</fullName>
    </submittedName>
</protein>
<proteinExistence type="predicted"/>
<reference evidence="2" key="1">
    <citation type="journal article" date="2019" name="Int. J. Syst. Evol. Microbiol.">
        <title>The Global Catalogue of Microorganisms (GCM) 10K type strain sequencing project: providing services to taxonomists for standard genome sequencing and annotation.</title>
        <authorList>
            <consortium name="The Broad Institute Genomics Platform"/>
            <consortium name="The Broad Institute Genome Sequencing Center for Infectious Disease"/>
            <person name="Wu L."/>
            <person name="Ma J."/>
        </authorList>
    </citation>
    <scope>NUCLEOTIDE SEQUENCE [LARGE SCALE GENOMIC DNA]</scope>
    <source>
        <strain evidence="2">CCUG 55995</strain>
    </source>
</reference>
<keyword evidence="2" id="KW-1185">Reference proteome</keyword>
<gene>
    <name evidence="1" type="ORF">ACFO0D_12640</name>
</gene>
<dbReference type="EMBL" id="JBHSEI010000008">
    <property type="protein sequence ID" value="MFC4639183.1"/>
    <property type="molecule type" value="Genomic_DNA"/>
</dbReference>
<sequence>MPHPASLSLVDLLGTDPNVLYQIGQGVTALQGHLSRQPSLRIVVLQMSPPLIMALSGQRVLRPSSPLSLQSDMRHTQHLNTLLHGELGVHGVDPGSVLKAGKVFEIRGEDLDRISDATRAVAAARDAALQASAPRRGLFGLLKSGGGASRHNREVEAAVAALLDVMTQVQGHQLSPSHLSPNMERVQWEDI</sequence>
<organism evidence="1 2">
    <name type="scientific">Deinococcus hohokamensis</name>
    <dbReference type="NCBI Taxonomy" id="309883"/>
    <lineage>
        <taxon>Bacteria</taxon>
        <taxon>Thermotogati</taxon>
        <taxon>Deinococcota</taxon>
        <taxon>Deinococci</taxon>
        <taxon>Deinococcales</taxon>
        <taxon>Deinococcaceae</taxon>
        <taxon>Deinococcus</taxon>
    </lineage>
</organism>
<dbReference type="Proteomes" id="UP001595952">
    <property type="component" value="Unassembled WGS sequence"/>
</dbReference>
<accession>A0ABV9IB67</accession>
<evidence type="ECO:0000313" key="1">
    <source>
        <dbReference type="EMBL" id="MFC4639183.1"/>
    </source>
</evidence>
<name>A0ABV9IB67_9DEIO</name>